<gene>
    <name evidence="2" type="ORF">PISMIDRAFT_679408</name>
</gene>
<dbReference type="EMBL" id="KN833726">
    <property type="protein sequence ID" value="KIK23425.1"/>
    <property type="molecule type" value="Genomic_DNA"/>
</dbReference>
<evidence type="ECO:0000313" key="3">
    <source>
        <dbReference type="Proteomes" id="UP000054018"/>
    </source>
</evidence>
<dbReference type="HOGENOM" id="CLU_2085732_0_0_1"/>
<accession>A0A0C9YEZ5</accession>
<proteinExistence type="predicted"/>
<feature type="compositionally biased region" description="Pro residues" evidence="1">
    <location>
        <begin position="38"/>
        <end position="49"/>
    </location>
</feature>
<dbReference type="STRING" id="765257.A0A0C9YEZ5"/>
<evidence type="ECO:0000313" key="2">
    <source>
        <dbReference type="EMBL" id="KIK23425.1"/>
    </source>
</evidence>
<dbReference type="AlphaFoldDB" id="A0A0C9YEZ5"/>
<keyword evidence="3" id="KW-1185">Reference proteome</keyword>
<protein>
    <submittedName>
        <fullName evidence="2">Uncharacterized protein</fullName>
    </submittedName>
</protein>
<reference evidence="2 3" key="1">
    <citation type="submission" date="2014-04" db="EMBL/GenBank/DDBJ databases">
        <authorList>
            <consortium name="DOE Joint Genome Institute"/>
            <person name="Kuo A."/>
            <person name="Kohler A."/>
            <person name="Costa M.D."/>
            <person name="Nagy L.G."/>
            <person name="Floudas D."/>
            <person name="Copeland A."/>
            <person name="Barry K.W."/>
            <person name="Cichocki N."/>
            <person name="Veneault-Fourrey C."/>
            <person name="LaButti K."/>
            <person name="Lindquist E.A."/>
            <person name="Lipzen A."/>
            <person name="Lundell T."/>
            <person name="Morin E."/>
            <person name="Murat C."/>
            <person name="Sun H."/>
            <person name="Tunlid A."/>
            <person name="Henrissat B."/>
            <person name="Grigoriev I.V."/>
            <person name="Hibbett D.S."/>
            <person name="Martin F."/>
            <person name="Nordberg H.P."/>
            <person name="Cantor M.N."/>
            <person name="Hua S.X."/>
        </authorList>
    </citation>
    <scope>NUCLEOTIDE SEQUENCE [LARGE SCALE GENOMIC DNA]</scope>
    <source>
        <strain evidence="2 3">441</strain>
    </source>
</reference>
<evidence type="ECO:0000256" key="1">
    <source>
        <dbReference type="SAM" id="MobiDB-lite"/>
    </source>
</evidence>
<dbReference type="Proteomes" id="UP000054018">
    <property type="component" value="Unassembled WGS sequence"/>
</dbReference>
<dbReference type="OrthoDB" id="3058872at2759"/>
<sequence>MNSRRNRTISGASLDACDGNTATNTVVESPAQSTVGPAPFPPLSPPPIRDPMLATTEWRDREEAERREQKRGKILRPVRGVRSSFVASLDVLERVSADDILVLYLLLWLDQCRERSE</sequence>
<organism evidence="2 3">
    <name type="scientific">Pisolithus microcarpus 441</name>
    <dbReference type="NCBI Taxonomy" id="765257"/>
    <lineage>
        <taxon>Eukaryota</taxon>
        <taxon>Fungi</taxon>
        <taxon>Dikarya</taxon>
        <taxon>Basidiomycota</taxon>
        <taxon>Agaricomycotina</taxon>
        <taxon>Agaricomycetes</taxon>
        <taxon>Agaricomycetidae</taxon>
        <taxon>Boletales</taxon>
        <taxon>Sclerodermatineae</taxon>
        <taxon>Pisolithaceae</taxon>
        <taxon>Pisolithus</taxon>
    </lineage>
</organism>
<feature type="compositionally biased region" description="Polar residues" evidence="1">
    <location>
        <begin position="20"/>
        <end position="35"/>
    </location>
</feature>
<reference evidence="3" key="2">
    <citation type="submission" date="2015-01" db="EMBL/GenBank/DDBJ databases">
        <title>Evolutionary Origins and Diversification of the Mycorrhizal Mutualists.</title>
        <authorList>
            <consortium name="DOE Joint Genome Institute"/>
            <consortium name="Mycorrhizal Genomics Consortium"/>
            <person name="Kohler A."/>
            <person name="Kuo A."/>
            <person name="Nagy L.G."/>
            <person name="Floudas D."/>
            <person name="Copeland A."/>
            <person name="Barry K.W."/>
            <person name="Cichocki N."/>
            <person name="Veneault-Fourrey C."/>
            <person name="LaButti K."/>
            <person name="Lindquist E.A."/>
            <person name="Lipzen A."/>
            <person name="Lundell T."/>
            <person name="Morin E."/>
            <person name="Murat C."/>
            <person name="Riley R."/>
            <person name="Ohm R."/>
            <person name="Sun H."/>
            <person name="Tunlid A."/>
            <person name="Henrissat B."/>
            <person name="Grigoriev I.V."/>
            <person name="Hibbett D.S."/>
            <person name="Martin F."/>
        </authorList>
    </citation>
    <scope>NUCLEOTIDE SEQUENCE [LARGE SCALE GENOMIC DNA]</scope>
    <source>
        <strain evidence="3">441</strain>
    </source>
</reference>
<feature type="region of interest" description="Disordered" evidence="1">
    <location>
        <begin position="1"/>
        <end position="51"/>
    </location>
</feature>
<name>A0A0C9YEZ5_9AGAM</name>